<evidence type="ECO:0000313" key="1">
    <source>
        <dbReference type="EMBL" id="QHT35713.1"/>
    </source>
</evidence>
<organism evidence="1">
    <name type="scientific">viral metagenome</name>
    <dbReference type="NCBI Taxonomy" id="1070528"/>
    <lineage>
        <taxon>unclassified sequences</taxon>
        <taxon>metagenomes</taxon>
        <taxon>organismal metagenomes</taxon>
    </lineage>
</organism>
<proteinExistence type="predicted"/>
<dbReference type="EMBL" id="MN739025">
    <property type="protein sequence ID" value="QHT35713.1"/>
    <property type="molecule type" value="Genomic_DNA"/>
</dbReference>
<dbReference type="AlphaFoldDB" id="A0A6C0F4Z6"/>
<accession>A0A6C0F4Z6</accession>
<protein>
    <submittedName>
        <fullName evidence="1">Uncharacterized protein</fullName>
    </submittedName>
</protein>
<sequence>MSCIDGTSTERRIYITATTIASAGVASSNNNLLKLASELLNAYNAVSEIKHRGGVVNLTVNIKLHLTVDELKKTIADIISVMEAGLDQYMPGPQAVWNVTLGKLREYVSTT</sequence>
<name>A0A6C0F4Z6_9ZZZZ</name>
<reference evidence="1" key="1">
    <citation type="journal article" date="2020" name="Nature">
        <title>Giant virus diversity and host interactions through global metagenomics.</title>
        <authorList>
            <person name="Schulz F."/>
            <person name="Roux S."/>
            <person name="Paez-Espino D."/>
            <person name="Jungbluth S."/>
            <person name="Walsh D.A."/>
            <person name="Denef V.J."/>
            <person name="McMahon K.D."/>
            <person name="Konstantinidis K.T."/>
            <person name="Eloe-Fadrosh E.A."/>
            <person name="Kyrpides N.C."/>
            <person name="Woyke T."/>
        </authorList>
    </citation>
    <scope>NUCLEOTIDE SEQUENCE</scope>
    <source>
        <strain evidence="1">GVMAG-M-3300009181-41</strain>
    </source>
</reference>